<gene>
    <name evidence="2" type="ORF">LTR05_004980</name>
</gene>
<proteinExistence type="predicted"/>
<evidence type="ECO:0000313" key="2">
    <source>
        <dbReference type="EMBL" id="KAK5085692.1"/>
    </source>
</evidence>
<organism evidence="2 3">
    <name type="scientific">Lithohypha guttulata</name>
    <dbReference type="NCBI Taxonomy" id="1690604"/>
    <lineage>
        <taxon>Eukaryota</taxon>
        <taxon>Fungi</taxon>
        <taxon>Dikarya</taxon>
        <taxon>Ascomycota</taxon>
        <taxon>Pezizomycotina</taxon>
        <taxon>Eurotiomycetes</taxon>
        <taxon>Chaetothyriomycetidae</taxon>
        <taxon>Chaetothyriales</taxon>
        <taxon>Trichomeriaceae</taxon>
        <taxon>Lithohypha</taxon>
    </lineage>
</organism>
<keyword evidence="3" id="KW-1185">Reference proteome</keyword>
<sequence length="77" mass="8443">MISNLQPKRPGSRRLSEDDVAKRTPLNSPQAQQRRRESIESGPHAEQQLEADNGEATEDAAQSSSAPGQETEDEVTK</sequence>
<dbReference type="EMBL" id="JAVRRJ010000004">
    <property type="protein sequence ID" value="KAK5085692.1"/>
    <property type="molecule type" value="Genomic_DNA"/>
</dbReference>
<feature type="region of interest" description="Disordered" evidence="1">
    <location>
        <begin position="1"/>
        <end position="77"/>
    </location>
</feature>
<reference evidence="2 3" key="1">
    <citation type="submission" date="2023-08" db="EMBL/GenBank/DDBJ databases">
        <title>Black Yeasts Isolated from many extreme environments.</title>
        <authorList>
            <person name="Coleine C."/>
            <person name="Stajich J.E."/>
            <person name="Selbmann L."/>
        </authorList>
    </citation>
    <scope>NUCLEOTIDE SEQUENCE [LARGE SCALE GENOMIC DNA]</scope>
    <source>
        <strain evidence="2 3">CCFEE 5910</strain>
    </source>
</reference>
<dbReference type="Proteomes" id="UP001309876">
    <property type="component" value="Unassembled WGS sequence"/>
</dbReference>
<accession>A0AAN7SZK1</accession>
<evidence type="ECO:0000313" key="3">
    <source>
        <dbReference type="Proteomes" id="UP001309876"/>
    </source>
</evidence>
<dbReference type="AlphaFoldDB" id="A0AAN7SZK1"/>
<comment type="caution">
    <text evidence="2">The sequence shown here is derived from an EMBL/GenBank/DDBJ whole genome shotgun (WGS) entry which is preliminary data.</text>
</comment>
<evidence type="ECO:0000256" key="1">
    <source>
        <dbReference type="SAM" id="MobiDB-lite"/>
    </source>
</evidence>
<protein>
    <submittedName>
        <fullName evidence="2">Uncharacterized protein</fullName>
    </submittedName>
</protein>
<name>A0AAN7SZK1_9EURO</name>